<evidence type="ECO:0000259" key="8">
    <source>
        <dbReference type="Pfam" id="PF02608"/>
    </source>
</evidence>
<organism evidence="9 10">
    <name type="scientific">Copranaerobaculum intestinale</name>
    <dbReference type="NCBI Taxonomy" id="2692629"/>
    <lineage>
        <taxon>Bacteria</taxon>
        <taxon>Bacillati</taxon>
        <taxon>Bacillota</taxon>
        <taxon>Erysipelotrichia</taxon>
        <taxon>Erysipelotrichales</taxon>
        <taxon>Erysipelotrichaceae</taxon>
        <taxon>Copranaerobaculum</taxon>
    </lineage>
</organism>
<dbReference type="SUPFAM" id="SSF53822">
    <property type="entry name" value="Periplasmic binding protein-like I"/>
    <property type="match status" value="1"/>
</dbReference>
<dbReference type="InterPro" id="IPR003760">
    <property type="entry name" value="PnrA-like"/>
</dbReference>
<keyword evidence="6" id="KW-0449">Lipoprotein</keyword>
<dbReference type="EMBL" id="WUUQ01000002">
    <property type="protein sequence ID" value="MXQ73873.1"/>
    <property type="molecule type" value="Genomic_DNA"/>
</dbReference>
<evidence type="ECO:0000313" key="10">
    <source>
        <dbReference type="Proteomes" id="UP000434036"/>
    </source>
</evidence>
<comment type="similarity">
    <text evidence="2">Belongs to the BMP lipoprotein family.</text>
</comment>
<reference evidence="9 10" key="2">
    <citation type="submission" date="2020-01" db="EMBL/GenBank/DDBJ databases">
        <title>Clostridiaceae sp. nov. isolated from the gut of human by culturomics.</title>
        <authorList>
            <person name="Chang Y."/>
        </authorList>
    </citation>
    <scope>NUCLEOTIDE SEQUENCE [LARGE SCALE GENOMIC DNA]</scope>
    <source>
        <strain evidence="9 10">DONG20-135</strain>
    </source>
</reference>
<feature type="domain" description="ABC transporter substrate-binding protein PnrA-like" evidence="8">
    <location>
        <begin position="37"/>
        <end position="332"/>
    </location>
</feature>
<evidence type="ECO:0000256" key="3">
    <source>
        <dbReference type="ARBA" id="ARBA00022475"/>
    </source>
</evidence>
<dbReference type="CDD" id="cd06354">
    <property type="entry name" value="PBP1_PrnA-like"/>
    <property type="match status" value="1"/>
</dbReference>
<reference evidence="9 10" key="1">
    <citation type="submission" date="2019-12" db="EMBL/GenBank/DDBJ databases">
        <authorList>
            <person name="Yang R."/>
        </authorList>
    </citation>
    <scope>NUCLEOTIDE SEQUENCE [LARGE SCALE GENOMIC DNA]</scope>
    <source>
        <strain evidence="9 10">DONG20-135</strain>
    </source>
</reference>
<dbReference type="Gene3D" id="3.40.50.2300">
    <property type="match status" value="2"/>
</dbReference>
<protein>
    <submittedName>
        <fullName evidence="9">BMP family ABC transporter substrate-binding protein</fullName>
    </submittedName>
</protein>
<comment type="caution">
    <text evidence="9">The sequence shown here is derived from an EMBL/GenBank/DDBJ whole genome shotgun (WGS) entry which is preliminary data.</text>
</comment>
<comment type="subcellular location">
    <subcellularLocation>
        <location evidence="1">Cell membrane</location>
        <topology evidence="1">Lipid-anchor</topology>
    </subcellularLocation>
</comment>
<evidence type="ECO:0000256" key="6">
    <source>
        <dbReference type="ARBA" id="ARBA00023288"/>
    </source>
</evidence>
<keyword evidence="3" id="KW-1003">Cell membrane</keyword>
<dbReference type="GO" id="GO:0005886">
    <property type="term" value="C:plasma membrane"/>
    <property type="evidence" value="ECO:0007669"/>
    <property type="project" value="UniProtKB-SubCell"/>
</dbReference>
<evidence type="ECO:0000256" key="1">
    <source>
        <dbReference type="ARBA" id="ARBA00004193"/>
    </source>
</evidence>
<gene>
    <name evidence="9" type="ORF">GSF08_07960</name>
</gene>
<evidence type="ECO:0000256" key="2">
    <source>
        <dbReference type="ARBA" id="ARBA00008610"/>
    </source>
</evidence>
<accession>A0A6N8UAW0</accession>
<evidence type="ECO:0000256" key="7">
    <source>
        <dbReference type="SAM" id="SignalP"/>
    </source>
</evidence>
<evidence type="ECO:0000313" key="9">
    <source>
        <dbReference type="EMBL" id="MXQ73873.1"/>
    </source>
</evidence>
<evidence type="ECO:0000256" key="5">
    <source>
        <dbReference type="ARBA" id="ARBA00023136"/>
    </source>
</evidence>
<sequence>MNKFMKVGLVSLMAAATLAGCGSGGDSEKCPVKIGFVTDTGGIDDKSFNQSSYEGIKKFAKDNKIDKSCISYVESKSDADYVPNLSQMAEDGNDLVVAAGYLFDKAMGQVSKDYPDTKFFVIDTVVKGKNVVSGVFAAEESSYLAGVAAAMQTKAEGGDTVGFIGGMEGDTIGAFQAGFEQGVASVDPTLKIYVDYAGSFEDAAAGQTVAQKQYNAGAKVIYHAAGNAGNGAIKEAMERAKNGEKVWVIGVDRDQYKDGLDKDTEKSVILTSAMKRVDSATEQISKSVLDGKFKGGKTKLFNLANEGVGYPKKNPNLSDDISSKLDEVVAAIKKGDTKVSTKYIIKNGNMMTGQQVLDELAK</sequence>
<dbReference type="InterPro" id="IPR050957">
    <property type="entry name" value="BMP_lipoprotein"/>
</dbReference>
<keyword evidence="4 7" id="KW-0732">Signal</keyword>
<keyword evidence="10" id="KW-1185">Reference proteome</keyword>
<dbReference type="PANTHER" id="PTHR34296">
    <property type="entry name" value="TRANSCRIPTIONAL ACTIVATOR PROTEIN MED"/>
    <property type="match status" value="1"/>
</dbReference>
<keyword evidence="5" id="KW-0472">Membrane</keyword>
<dbReference type="Pfam" id="PF02608">
    <property type="entry name" value="Bmp"/>
    <property type="match status" value="1"/>
</dbReference>
<dbReference type="AlphaFoldDB" id="A0A6N8UAW0"/>
<dbReference type="InterPro" id="IPR028082">
    <property type="entry name" value="Peripla_BP_I"/>
</dbReference>
<dbReference type="Proteomes" id="UP000434036">
    <property type="component" value="Unassembled WGS sequence"/>
</dbReference>
<feature type="chain" id="PRO_5039041654" evidence="7">
    <location>
        <begin position="20"/>
        <end position="362"/>
    </location>
</feature>
<dbReference type="PANTHER" id="PTHR34296:SF2">
    <property type="entry name" value="ABC TRANSPORTER GUANOSINE-BINDING PROTEIN NUPN"/>
    <property type="match status" value="1"/>
</dbReference>
<proteinExistence type="inferred from homology"/>
<evidence type="ECO:0000256" key="4">
    <source>
        <dbReference type="ARBA" id="ARBA00022729"/>
    </source>
</evidence>
<feature type="signal peptide" evidence="7">
    <location>
        <begin position="1"/>
        <end position="19"/>
    </location>
</feature>
<dbReference type="PROSITE" id="PS51257">
    <property type="entry name" value="PROKAR_LIPOPROTEIN"/>
    <property type="match status" value="1"/>
</dbReference>
<name>A0A6N8UAW0_9FIRM</name>